<evidence type="ECO:0000256" key="5">
    <source>
        <dbReference type="ARBA" id="ARBA00023242"/>
    </source>
</evidence>
<keyword evidence="4" id="KW-0804">Transcription</keyword>
<keyword evidence="9" id="KW-1185">Reference proteome</keyword>
<proteinExistence type="predicted"/>
<dbReference type="Pfam" id="PF01429">
    <property type="entry name" value="MBD"/>
    <property type="match status" value="1"/>
</dbReference>
<evidence type="ECO:0000313" key="9">
    <source>
        <dbReference type="Proteomes" id="UP000231279"/>
    </source>
</evidence>
<keyword evidence="2" id="KW-0805">Transcription regulation</keyword>
<dbReference type="AlphaFoldDB" id="A0A2G9GZD7"/>
<evidence type="ECO:0000256" key="6">
    <source>
        <dbReference type="SAM" id="MobiDB-lite"/>
    </source>
</evidence>
<dbReference type="PROSITE" id="PS50982">
    <property type="entry name" value="MBD"/>
    <property type="match status" value="1"/>
</dbReference>
<dbReference type="InterPro" id="IPR039622">
    <property type="entry name" value="MBD10/11"/>
</dbReference>
<dbReference type="PANTHER" id="PTHR33729">
    <property type="entry name" value="METHYL-CPG BINDING DOMAIN CONTAINING PROTEIN, EXPRESSED"/>
    <property type="match status" value="1"/>
</dbReference>
<protein>
    <recommendedName>
        <fullName evidence="7">MBD domain-containing protein</fullName>
    </recommendedName>
</protein>
<dbReference type="InterPro" id="IPR016177">
    <property type="entry name" value="DNA-bd_dom_sf"/>
</dbReference>
<accession>A0A2G9GZD7</accession>
<dbReference type="GO" id="GO:0005634">
    <property type="term" value="C:nucleus"/>
    <property type="evidence" value="ECO:0007669"/>
    <property type="project" value="UniProtKB-SubCell"/>
</dbReference>
<comment type="caution">
    <text evidence="8">The sequence shown here is derived from an EMBL/GenBank/DDBJ whole genome shotgun (WGS) entry which is preliminary data.</text>
</comment>
<evidence type="ECO:0000256" key="2">
    <source>
        <dbReference type="ARBA" id="ARBA00023015"/>
    </source>
</evidence>
<sequence length="323" mass="34258">MAGEENKQDDVVSIELPAPAGWVKKFTPKKGGTPQRNDIVFVSPTGEEIKNKRQLEQYLKSHPGGPAVSEFDWSTGDTPRRSARLSEKAKAAEPPSSQSPKKKQKRSSAKGAKEKSNADAEGGPTDEKDVATQETKETAEVPNADAKDAGDREVITGIAASEKPSVEEAEKKTEAEVVSEGPSAVETPKDVNPENANANTEKSNDATNVVLDAKTEESKEASNVVPGTKIDETKEASSEVLGAKNDASKEASNEVPGTKINESKEASPEVLGAKNEESKVAEKEAPDGKVGSTETIVTDQDNQAAEEKPIEKDPVSQERTPGS</sequence>
<dbReference type="InterPro" id="IPR001739">
    <property type="entry name" value="Methyl_CpG_DNA-bd"/>
</dbReference>
<evidence type="ECO:0000259" key="7">
    <source>
        <dbReference type="PROSITE" id="PS50982"/>
    </source>
</evidence>
<organism evidence="8 9">
    <name type="scientific">Handroanthus impetiginosus</name>
    <dbReference type="NCBI Taxonomy" id="429701"/>
    <lineage>
        <taxon>Eukaryota</taxon>
        <taxon>Viridiplantae</taxon>
        <taxon>Streptophyta</taxon>
        <taxon>Embryophyta</taxon>
        <taxon>Tracheophyta</taxon>
        <taxon>Spermatophyta</taxon>
        <taxon>Magnoliopsida</taxon>
        <taxon>eudicotyledons</taxon>
        <taxon>Gunneridae</taxon>
        <taxon>Pentapetalae</taxon>
        <taxon>asterids</taxon>
        <taxon>lamiids</taxon>
        <taxon>Lamiales</taxon>
        <taxon>Bignoniaceae</taxon>
        <taxon>Crescentiina</taxon>
        <taxon>Tabebuia alliance</taxon>
        <taxon>Handroanthus</taxon>
    </lineage>
</organism>
<evidence type="ECO:0000256" key="3">
    <source>
        <dbReference type="ARBA" id="ARBA00023125"/>
    </source>
</evidence>
<reference evidence="9" key="1">
    <citation type="journal article" date="2018" name="Gigascience">
        <title>Genome assembly of the Pink Ipe (Handroanthus impetiginosus, Bignoniaceae), a highly valued, ecologically keystone Neotropical timber forest tree.</title>
        <authorList>
            <person name="Silva-Junior O.B."/>
            <person name="Grattapaglia D."/>
            <person name="Novaes E."/>
            <person name="Collevatti R.G."/>
        </authorList>
    </citation>
    <scope>NUCLEOTIDE SEQUENCE [LARGE SCALE GENOMIC DNA]</scope>
    <source>
        <strain evidence="9">cv. UFG-1</strain>
    </source>
</reference>
<dbReference type="STRING" id="429701.A0A2G9GZD7"/>
<feature type="compositionally biased region" description="Basic and acidic residues" evidence="6">
    <location>
        <begin position="125"/>
        <end position="154"/>
    </location>
</feature>
<keyword evidence="3" id="KW-0238">DNA-binding</keyword>
<evidence type="ECO:0000256" key="4">
    <source>
        <dbReference type="ARBA" id="ARBA00023163"/>
    </source>
</evidence>
<dbReference type="PANTHER" id="PTHR33729:SF6">
    <property type="entry name" value="METHYL-CPG-BINDING DOMAIN-CONTAINING PROTEIN 11"/>
    <property type="match status" value="1"/>
</dbReference>
<feature type="compositionally biased region" description="Basic and acidic residues" evidence="6">
    <location>
        <begin position="164"/>
        <end position="175"/>
    </location>
</feature>
<feature type="compositionally biased region" description="Polar residues" evidence="6">
    <location>
        <begin position="292"/>
        <end position="303"/>
    </location>
</feature>
<dbReference type="SUPFAM" id="SSF54171">
    <property type="entry name" value="DNA-binding domain"/>
    <property type="match status" value="1"/>
</dbReference>
<feature type="compositionally biased region" description="Basic and acidic residues" evidence="6">
    <location>
        <begin position="305"/>
        <end position="316"/>
    </location>
</feature>
<gene>
    <name evidence="8" type="ORF">CDL12_16760</name>
</gene>
<evidence type="ECO:0000313" key="8">
    <source>
        <dbReference type="EMBL" id="PIN10639.1"/>
    </source>
</evidence>
<name>A0A2G9GZD7_9LAMI</name>
<feature type="compositionally biased region" description="Polar residues" evidence="6">
    <location>
        <begin position="194"/>
        <end position="207"/>
    </location>
</feature>
<dbReference type="OrthoDB" id="1435582at2759"/>
<comment type="subcellular location">
    <subcellularLocation>
        <location evidence="1">Nucleus</location>
    </subcellularLocation>
</comment>
<dbReference type="GO" id="GO:0003677">
    <property type="term" value="F:DNA binding"/>
    <property type="evidence" value="ECO:0007669"/>
    <property type="project" value="UniProtKB-KW"/>
</dbReference>
<keyword evidence="5" id="KW-0539">Nucleus</keyword>
<feature type="compositionally biased region" description="Basic and acidic residues" evidence="6">
    <location>
        <begin position="274"/>
        <end position="287"/>
    </location>
</feature>
<evidence type="ECO:0000256" key="1">
    <source>
        <dbReference type="ARBA" id="ARBA00004123"/>
    </source>
</evidence>
<dbReference type="Proteomes" id="UP000231279">
    <property type="component" value="Unassembled WGS sequence"/>
</dbReference>
<dbReference type="Gene3D" id="3.30.890.10">
    <property type="entry name" value="Methyl-cpg-binding Protein 2, Chain A"/>
    <property type="match status" value="1"/>
</dbReference>
<feature type="compositionally biased region" description="Basic and acidic residues" evidence="6">
    <location>
        <begin position="78"/>
        <end position="91"/>
    </location>
</feature>
<feature type="region of interest" description="Disordered" evidence="6">
    <location>
        <begin position="25"/>
        <end position="323"/>
    </location>
</feature>
<feature type="domain" description="MBD" evidence="7">
    <location>
        <begin position="8"/>
        <end position="78"/>
    </location>
</feature>
<dbReference type="EMBL" id="NKXS01003167">
    <property type="protein sequence ID" value="PIN10639.1"/>
    <property type="molecule type" value="Genomic_DNA"/>
</dbReference>